<dbReference type="HAMAP" id="MF_00278">
    <property type="entry name" value="HisH"/>
    <property type="match status" value="1"/>
</dbReference>
<evidence type="ECO:0000256" key="4">
    <source>
        <dbReference type="ARBA" id="ARBA00022801"/>
    </source>
</evidence>
<evidence type="ECO:0000256" key="8">
    <source>
        <dbReference type="ARBA" id="ARBA00047838"/>
    </source>
</evidence>
<evidence type="ECO:0000256" key="6">
    <source>
        <dbReference type="ARBA" id="ARBA00023102"/>
    </source>
</evidence>
<evidence type="ECO:0000313" key="13">
    <source>
        <dbReference type="EMBL" id="PIR82451.1"/>
    </source>
</evidence>
<gene>
    <name evidence="10" type="primary">hisH</name>
    <name evidence="13" type="ORF">COU20_02335</name>
</gene>
<dbReference type="PIRSF" id="PIRSF000495">
    <property type="entry name" value="Amidotransf_hisH"/>
    <property type="match status" value="1"/>
</dbReference>
<dbReference type="UniPathway" id="UPA00031">
    <property type="reaction ID" value="UER00010"/>
</dbReference>
<dbReference type="GO" id="GO:0000105">
    <property type="term" value="P:L-histidine biosynthetic process"/>
    <property type="evidence" value="ECO:0007669"/>
    <property type="project" value="UniProtKB-UniRule"/>
</dbReference>
<dbReference type="PROSITE" id="PS51273">
    <property type="entry name" value="GATASE_TYPE_1"/>
    <property type="match status" value="1"/>
</dbReference>
<evidence type="ECO:0000256" key="5">
    <source>
        <dbReference type="ARBA" id="ARBA00022962"/>
    </source>
</evidence>
<evidence type="ECO:0000256" key="10">
    <source>
        <dbReference type="HAMAP-Rule" id="MF_00278"/>
    </source>
</evidence>
<organism evidence="13 14">
    <name type="scientific">Candidatus Kaiserbacteria bacterium CG10_big_fil_rev_8_21_14_0_10_59_10</name>
    <dbReference type="NCBI Taxonomy" id="1974612"/>
    <lineage>
        <taxon>Bacteria</taxon>
        <taxon>Candidatus Kaiseribacteriota</taxon>
    </lineage>
</organism>
<dbReference type="Proteomes" id="UP000231379">
    <property type="component" value="Unassembled WGS sequence"/>
</dbReference>
<evidence type="ECO:0000256" key="3">
    <source>
        <dbReference type="ARBA" id="ARBA00022605"/>
    </source>
</evidence>
<keyword evidence="4 10" id="KW-0378">Hydrolase</keyword>
<keyword evidence="6 10" id="KW-0368">Histidine biosynthesis</keyword>
<dbReference type="CDD" id="cd01748">
    <property type="entry name" value="GATase1_IGP_Synthase"/>
    <property type="match status" value="1"/>
</dbReference>
<dbReference type="PANTHER" id="PTHR42701">
    <property type="entry name" value="IMIDAZOLE GLYCEROL PHOSPHATE SYNTHASE SUBUNIT HISH"/>
    <property type="match status" value="1"/>
</dbReference>
<accession>A0A2H0U7Q7</accession>
<dbReference type="EC" id="4.3.2.10" evidence="10"/>
<dbReference type="PANTHER" id="PTHR42701:SF1">
    <property type="entry name" value="IMIDAZOLE GLYCEROL PHOSPHATE SYNTHASE SUBUNIT HISH"/>
    <property type="match status" value="1"/>
</dbReference>
<proteinExistence type="inferred from homology"/>
<name>A0A2H0U7Q7_9BACT</name>
<evidence type="ECO:0000259" key="12">
    <source>
        <dbReference type="Pfam" id="PF00117"/>
    </source>
</evidence>
<comment type="pathway">
    <text evidence="1 10">Amino-acid biosynthesis; L-histidine biosynthesis; L-histidine from 5-phospho-alpha-D-ribose 1-diphosphate: step 5/9.</text>
</comment>
<dbReference type="Pfam" id="PF00117">
    <property type="entry name" value="GATase"/>
    <property type="match status" value="1"/>
</dbReference>
<dbReference type="GO" id="GO:0005737">
    <property type="term" value="C:cytoplasm"/>
    <property type="evidence" value="ECO:0007669"/>
    <property type="project" value="UniProtKB-SubCell"/>
</dbReference>
<dbReference type="EC" id="3.5.1.2" evidence="10"/>
<evidence type="ECO:0000313" key="14">
    <source>
        <dbReference type="Proteomes" id="UP000231379"/>
    </source>
</evidence>
<evidence type="ECO:0000256" key="2">
    <source>
        <dbReference type="ARBA" id="ARBA00011152"/>
    </source>
</evidence>
<comment type="catalytic activity">
    <reaction evidence="8 10">
        <text>5-[(5-phospho-1-deoxy-D-ribulos-1-ylimino)methylamino]-1-(5-phospho-beta-D-ribosyl)imidazole-4-carboxamide + L-glutamine = D-erythro-1-(imidazol-4-yl)glycerol 3-phosphate + 5-amino-1-(5-phospho-beta-D-ribosyl)imidazole-4-carboxamide + L-glutamate + H(+)</text>
        <dbReference type="Rhea" id="RHEA:24793"/>
        <dbReference type="ChEBI" id="CHEBI:15378"/>
        <dbReference type="ChEBI" id="CHEBI:29985"/>
        <dbReference type="ChEBI" id="CHEBI:58278"/>
        <dbReference type="ChEBI" id="CHEBI:58359"/>
        <dbReference type="ChEBI" id="CHEBI:58475"/>
        <dbReference type="ChEBI" id="CHEBI:58525"/>
        <dbReference type="EC" id="4.3.2.10"/>
    </reaction>
</comment>
<keyword evidence="7 10" id="KW-0456">Lyase</keyword>
<keyword evidence="5 10" id="KW-0315">Glutamine amidotransferase</keyword>
<comment type="function">
    <text evidence="10">IGPS catalyzes the conversion of PRFAR and glutamine to IGP, AICAR and glutamate. The HisH subunit catalyzes the hydrolysis of glutamine to glutamate and ammonia as part of the synthesis of IGP and AICAR. The resulting ammonia molecule is channeled to the active site of HisF.</text>
</comment>
<evidence type="ECO:0000256" key="9">
    <source>
        <dbReference type="ARBA" id="ARBA00049534"/>
    </source>
</evidence>
<dbReference type="EMBL" id="PFBM01000014">
    <property type="protein sequence ID" value="PIR82451.1"/>
    <property type="molecule type" value="Genomic_DNA"/>
</dbReference>
<dbReference type="GO" id="GO:0004359">
    <property type="term" value="F:glutaminase activity"/>
    <property type="evidence" value="ECO:0007669"/>
    <property type="project" value="UniProtKB-EC"/>
</dbReference>
<comment type="caution">
    <text evidence="13">The sequence shown here is derived from an EMBL/GenBank/DDBJ whole genome shotgun (WGS) entry which is preliminary data.</text>
</comment>
<evidence type="ECO:0000256" key="7">
    <source>
        <dbReference type="ARBA" id="ARBA00023239"/>
    </source>
</evidence>
<dbReference type="GO" id="GO:0016829">
    <property type="term" value="F:lyase activity"/>
    <property type="evidence" value="ECO:0007669"/>
    <property type="project" value="UniProtKB-KW"/>
</dbReference>
<comment type="subcellular location">
    <subcellularLocation>
        <location evidence="10">Cytoplasm</location>
    </subcellularLocation>
</comment>
<dbReference type="AlphaFoldDB" id="A0A2H0U7Q7"/>
<dbReference type="GO" id="GO:0000107">
    <property type="term" value="F:imidazoleglycerol-phosphate synthase activity"/>
    <property type="evidence" value="ECO:0007669"/>
    <property type="project" value="UniProtKB-UniRule"/>
</dbReference>
<feature type="domain" description="Glutamine amidotransferase" evidence="12">
    <location>
        <begin position="4"/>
        <end position="199"/>
    </location>
</feature>
<comment type="subunit">
    <text evidence="2 10">Heterodimer of HisH and HisF.</text>
</comment>
<dbReference type="InterPro" id="IPR029062">
    <property type="entry name" value="Class_I_gatase-like"/>
</dbReference>
<feature type="active site" description="Nucleophile" evidence="10 11">
    <location>
        <position position="80"/>
    </location>
</feature>
<feature type="active site" evidence="10 11">
    <location>
        <position position="184"/>
    </location>
</feature>
<sequence>MIAIVDYGMGNVGSVRNALRFLGAEGIVTAHGADFEKASHIILPGVGAFPDGMRRLKSCPGFSDMEREVLVRGKPFLGICLGMQFLATYGEEAGGAPGLGWIEGRVERLRVDEDAYRLPHIGWNEVAPIESSILFKSVPSRHFYFVHSYVLRPNDPNIVVGTCAYGETFPVAVEKGNIFGTQFHPEKSQKGGLAVLKNFISYA</sequence>
<reference evidence="14" key="1">
    <citation type="submission" date="2017-09" db="EMBL/GenBank/DDBJ databases">
        <title>Depth-based differentiation of microbial function through sediment-hosted aquifers and enrichment of novel symbionts in the deep terrestrial subsurface.</title>
        <authorList>
            <person name="Probst A.J."/>
            <person name="Ladd B."/>
            <person name="Jarett J.K."/>
            <person name="Geller-Mcgrath D.E."/>
            <person name="Sieber C.M.K."/>
            <person name="Emerson J.B."/>
            <person name="Anantharaman K."/>
            <person name="Thomas B.C."/>
            <person name="Malmstrom R."/>
            <person name="Stieglmeier M."/>
            <person name="Klingl A."/>
            <person name="Woyke T."/>
            <person name="Ryan C.M."/>
            <person name="Banfield J.F."/>
        </authorList>
    </citation>
    <scope>NUCLEOTIDE SEQUENCE [LARGE SCALE GENOMIC DNA]</scope>
</reference>
<dbReference type="InterPro" id="IPR010139">
    <property type="entry name" value="Imidazole-glycPsynth_HisH"/>
</dbReference>
<keyword evidence="10" id="KW-0963">Cytoplasm</keyword>
<protein>
    <recommendedName>
        <fullName evidence="10">Imidazole glycerol phosphate synthase subunit HisH</fullName>
        <ecNumber evidence="10">4.3.2.10</ecNumber>
    </recommendedName>
    <alternativeName>
        <fullName evidence="10">IGP synthase glutaminase subunit</fullName>
        <ecNumber evidence="10">3.5.1.2</ecNumber>
    </alternativeName>
    <alternativeName>
        <fullName evidence="10">IGP synthase subunit HisH</fullName>
    </alternativeName>
    <alternativeName>
        <fullName evidence="10">ImGP synthase subunit HisH</fullName>
        <shortName evidence="10">IGPS subunit HisH</shortName>
    </alternativeName>
</protein>
<feature type="active site" evidence="10 11">
    <location>
        <position position="186"/>
    </location>
</feature>
<dbReference type="Gene3D" id="3.40.50.880">
    <property type="match status" value="1"/>
</dbReference>
<evidence type="ECO:0000256" key="1">
    <source>
        <dbReference type="ARBA" id="ARBA00005091"/>
    </source>
</evidence>
<dbReference type="SUPFAM" id="SSF52317">
    <property type="entry name" value="Class I glutamine amidotransferase-like"/>
    <property type="match status" value="1"/>
</dbReference>
<comment type="catalytic activity">
    <reaction evidence="9 10">
        <text>L-glutamine + H2O = L-glutamate + NH4(+)</text>
        <dbReference type="Rhea" id="RHEA:15889"/>
        <dbReference type="ChEBI" id="CHEBI:15377"/>
        <dbReference type="ChEBI" id="CHEBI:28938"/>
        <dbReference type="ChEBI" id="CHEBI:29985"/>
        <dbReference type="ChEBI" id="CHEBI:58359"/>
        <dbReference type="EC" id="3.5.1.2"/>
    </reaction>
</comment>
<evidence type="ECO:0000256" key="11">
    <source>
        <dbReference type="PIRSR" id="PIRSR000495-1"/>
    </source>
</evidence>
<keyword evidence="3 10" id="KW-0028">Amino-acid biosynthesis</keyword>
<dbReference type="InterPro" id="IPR017926">
    <property type="entry name" value="GATASE"/>
</dbReference>
<dbReference type="NCBIfam" id="TIGR01855">
    <property type="entry name" value="IMP_synth_hisH"/>
    <property type="match status" value="1"/>
</dbReference>